<dbReference type="GO" id="GO:0010039">
    <property type="term" value="P:response to iron ion"/>
    <property type="evidence" value="ECO:0007669"/>
    <property type="project" value="TreeGrafter"/>
</dbReference>
<evidence type="ECO:0000256" key="3">
    <source>
        <dbReference type="ARBA" id="ARBA00022448"/>
    </source>
</evidence>
<proteinExistence type="inferred from homology"/>
<protein>
    <submittedName>
        <fullName evidence="8">Uncharacterized protein</fullName>
    </submittedName>
</protein>
<organism evidence="8">
    <name type="scientific">Arundo donax</name>
    <name type="common">Giant reed</name>
    <name type="synonym">Donax arundinaceus</name>
    <dbReference type="NCBI Taxonomy" id="35708"/>
    <lineage>
        <taxon>Eukaryota</taxon>
        <taxon>Viridiplantae</taxon>
        <taxon>Streptophyta</taxon>
        <taxon>Embryophyta</taxon>
        <taxon>Tracheophyta</taxon>
        <taxon>Spermatophyta</taxon>
        <taxon>Magnoliopsida</taxon>
        <taxon>Liliopsida</taxon>
        <taxon>Poales</taxon>
        <taxon>Poaceae</taxon>
        <taxon>PACMAD clade</taxon>
        <taxon>Arundinoideae</taxon>
        <taxon>Arundineae</taxon>
        <taxon>Arundo</taxon>
    </lineage>
</organism>
<dbReference type="GO" id="GO:0005886">
    <property type="term" value="C:plasma membrane"/>
    <property type="evidence" value="ECO:0007669"/>
    <property type="project" value="TreeGrafter"/>
</dbReference>
<keyword evidence="6 7" id="KW-0472">Membrane</keyword>
<dbReference type="EMBL" id="GBRH01202570">
    <property type="protein sequence ID" value="JAD95325.1"/>
    <property type="molecule type" value="Transcribed_RNA"/>
</dbReference>
<dbReference type="GO" id="GO:0048316">
    <property type="term" value="P:seed development"/>
    <property type="evidence" value="ECO:0007669"/>
    <property type="project" value="TreeGrafter"/>
</dbReference>
<feature type="transmembrane region" description="Helical" evidence="7">
    <location>
        <begin position="24"/>
        <end position="45"/>
    </location>
</feature>
<evidence type="ECO:0000313" key="8">
    <source>
        <dbReference type="EMBL" id="JAD95325.1"/>
    </source>
</evidence>
<keyword evidence="3" id="KW-0813">Transport</keyword>
<dbReference type="PANTHER" id="PTHR31645:SF7">
    <property type="entry name" value="METAL-NICOTIANAMINE TRANSPORTER YSL2"/>
    <property type="match status" value="1"/>
</dbReference>
<evidence type="ECO:0000256" key="1">
    <source>
        <dbReference type="ARBA" id="ARBA00004141"/>
    </source>
</evidence>
<sequence length="106" mass="12170">MGHPYAFQHLLGCYSLKIYAPTPIFIFYMSHLMICVTFSFFRLLVIDYKLTYPSGTATAVLINGFHTPKGEENAKKQVSGFLRCFAISLLWSFFQWFYTGFSSILA</sequence>
<accession>A0A0A9EBM3</accession>
<dbReference type="Pfam" id="PF03169">
    <property type="entry name" value="OPT"/>
    <property type="match status" value="1"/>
</dbReference>
<evidence type="ECO:0000256" key="5">
    <source>
        <dbReference type="ARBA" id="ARBA00022989"/>
    </source>
</evidence>
<keyword evidence="4 7" id="KW-0812">Transmembrane</keyword>
<comment type="subcellular location">
    <subcellularLocation>
        <location evidence="1">Membrane</location>
        <topology evidence="1">Multi-pass membrane protein</topology>
    </subcellularLocation>
</comment>
<evidence type="ECO:0000256" key="6">
    <source>
        <dbReference type="ARBA" id="ARBA00023136"/>
    </source>
</evidence>
<dbReference type="InterPro" id="IPR045035">
    <property type="entry name" value="YSL-like"/>
</dbReference>
<dbReference type="GO" id="GO:0051980">
    <property type="term" value="F:iron-nicotianamine transmembrane transporter activity"/>
    <property type="evidence" value="ECO:0007669"/>
    <property type="project" value="TreeGrafter"/>
</dbReference>
<keyword evidence="5 7" id="KW-1133">Transmembrane helix</keyword>
<dbReference type="PANTHER" id="PTHR31645">
    <property type="entry name" value="OLIGOPEPTIDE TRANSPORTER YGL114W-RELATED"/>
    <property type="match status" value="1"/>
</dbReference>
<dbReference type="InterPro" id="IPR004813">
    <property type="entry name" value="OPT"/>
</dbReference>
<feature type="transmembrane region" description="Helical" evidence="7">
    <location>
        <begin position="80"/>
        <end position="98"/>
    </location>
</feature>
<name>A0A0A9EBM3_ARUDO</name>
<dbReference type="AlphaFoldDB" id="A0A0A9EBM3"/>
<comment type="similarity">
    <text evidence="2">Belongs to the YSL (TC 2.A.67.2) family.</text>
</comment>
<reference evidence="8" key="1">
    <citation type="submission" date="2014-09" db="EMBL/GenBank/DDBJ databases">
        <authorList>
            <person name="Magalhaes I.L.F."/>
            <person name="Oliveira U."/>
            <person name="Santos F.R."/>
            <person name="Vidigal T.H.D.A."/>
            <person name="Brescovit A.D."/>
            <person name="Santos A.J."/>
        </authorList>
    </citation>
    <scope>NUCLEOTIDE SEQUENCE</scope>
    <source>
        <tissue evidence="8">Shoot tissue taken approximately 20 cm above the soil surface</tissue>
    </source>
</reference>
<reference evidence="8" key="2">
    <citation type="journal article" date="2015" name="Data Brief">
        <title>Shoot transcriptome of the giant reed, Arundo donax.</title>
        <authorList>
            <person name="Barrero R.A."/>
            <person name="Guerrero F.D."/>
            <person name="Moolhuijzen P."/>
            <person name="Goolsby J.A."/>
            <person name="Tidwell J."/>
            <person name="Bellgard S.E."/>
            <person name="Bellgard M.I."/>
        </authorList>
    </citation>
    <scope>NUCLEOTIDE SEQUENCE</scope>
    <source>
        <tissue evidence="8">Shoot tissue taken approximately 20 cm above the soil surface</tissue>
    </source>
</reference>
<evidence type="ECO:0000256" key="4">
    <source>
        <dbReference type="ARBA" id="ARBA00022692"/>
    </source>
</evidence>
<evidence type="ECO:0000256" key="2">
    <source>
        <dbReference type="ARBA" id="ARBA00010276"/>
    </source>
</evidence>
<evidence type="ECO:0000256" key="7">
    <source>
        <dbReference type="SAM" id="Phobius"/>
    </source>
</evidence>
<dbReference type="GO" id="GO:0035673">
    <property type="term" value="F:oligopeptide transmembrane transporter activity"/>
    <property type="evidence" value="ECO:0007669"/>
    <property type="project" value="InterPro"/>
</dbReference>